<evidence type="ECO:0000259" key="1">
    <source>
        <dbReference type="Pfam" id="PF13454"/>
    </source>
</evidence>
<evidence type="ECO:0000313" key="3">
    <source>
        <dbReference type="Proteomes" id="UP000268230"/>
    </source>
</evidence>
<organism evidence="2 3">
    <name type="scientific">Pseudomonas entomophila</name>
    <dbReference type="NCBI Taxonomy" id="312306"/>
    <lineage>
        <taxon>Bacteria</taxon>
        <taxon>Pseudomonadati</taxon>
        <taxon>Pseudomonadota</taxon>
        <taxon>Gammaproteobacteria</taxon>
        <taxon>Pseudomonadales</taxon>
        <taxon>Pseudomonadaceae</taxon>
        <taxon>Pseudomonas</taxon>
    </lineage>
</organism>
<name>A0A3Q8TZQ0_9PSED</name>
<dbReference type="EMBL" id="CP034338">
    <property type="protein sequence ID" value="AZL67418.1"/>
    <property type="molecule type" value="Genomic_DNA"/>
</dbReference>
<dbReference type="InterPro" id="IPR038732">
    <property type="entry name" value="HpyO/CreE_NAD-binding"/>
</dbReference>
<dbReference type="SUPFAM" id="SSF51905">
    <property type="entry name" value="FAD/NAD(P)-binding domain"/>
    <property type="match status" value="1"/>
</dbReference>
<sequence length="596" mass="64777">MVSKPLHIGLVGCGSRGLSIFERLLSIAETRPQQPLVIDIFDPNVFGTGAHWPNQPDYLLLNTVAGQLGVYPDAAAFGTLHDARERSGPDFLEWCRAKGVKVDPKTGLVADDGRAVEPEDFLPRRLLGAYLADAFSRILSSAPAWVAVRLHPHPVVGLRTDAQQAYQLKLPSGDCVTVDRLILTVGHTGRVRADEEGRVGDIYPLPGSLDSIAAGEAVLLEGLGLGAMDTLAALTAGRGGAYHRMADSSHVYFPSGKEPVIYIQSRDGLPFRARPNGLTRAPRHKPIFLTSTHIDALRQQAPNGQLDFERDVLPRMLLEMRAAGMAVLHAKTDPARHREVLEQLRTVSLQTPTDTRESESLLRHYEALSGAIDPQALILHSLPAQVNAHNYHAWIYDAIEADLHEARIGRAESPAKAAIEVWRDLRDRLREAVDFDGLTEASHRQFYGRWHKAINRLVAGPQKERHADLLALSDAGLLTFLPPGAVPAAKPYRRVAGYVQGSGVHDSDCAPVRDLARLGLIRPRTDVPGLDGIDVDAACHPRASSGEPVRNLWVLGPLAEGSCYYNHYVTSAGAPSRLFIDAHKAASAILDTGTAP</sequence>
<dbReference type="AlphaFoldDB" id="A0A3Q8TZQ0"/>
<dbReference type="InterPro" id="IPR052189">
    <property type="entry name" value="L-asp_N-monooxygenase_NS-form"/>
</dbReference>
<reference evidence="2 3" key="1">
    <citation type="submission" date="2018-12" db="EMBL/GenBank/DDBJ databases">
        <authorList>
            <person name="Li S."/>
            <person name="Yang R."/>
            <person name="Chen G."/>
            <person name="Zou L."/>
            <person name="Zhang C."/>
            <person name="Chen Y."/>
            <person name="Liu Z."/>
            <person name="Li Y."/>
            <person name="Yan Y."/>
            <person name="Huang M."/>
            <person name="Chen T."/>
        </authorList>
    </citation>
    <scope>NUCLEOTIDE SEQUENCE [LARGE SCALE GENOMIC DNA]</scope>
    <source>
        <strain evidence="2 3">1257</strain>
    </source>
</reference>
<evidence type="ECO:0000313" key="2">
    <source>
        <dbReference type="EMBL" id="AZL67418.1"/>
    </source>
</evidence>
<proteinExistence type="predicted"/>
<dbReference type="InterPro" id="IPR036188">
    <property type="entry name" value="FAD/NAD-bd_sf"/>
</dbReference>
<gene>
    <name evidence="2" type="ORF">EJA05_06530</name>
</gene>
<dbReference type="Pfam" id="PF13454">
    <property type="entry name" value="NAD_binding_9"/>
    <property type="match status" value="1"/>
</dbReference>
<protein>
    <submittedName>
        <fullName evidence="2">Adhesin</fullName>
    </submittedName>
</protein>
<dbReference type="PANTHER" id="PTHR40254">
    <property type="entry name" value="BLR0577 PROTEIN"/>
    <property type="match status" value="1"/>
</dbReference>
<dbReference type="OrthoDB" id="6309046at2"/>
<dbReference type="KEGG" id="pory:EJA05_06530"/>
<dbReference type="PANTHER" id="PTHR40254:SF1">
    <property type="entry name" value="BLR0577 PROTEIN"/>
    <property type="match status" value="1"/>
</dbReference>
<feature type="domain" description="FAD-dependent urate hydroxylase HpyO/Asp monooxygenase CreE-like FAD/NAD(P)-binding" evidence="1">
    <location>
        <begin position="10"/>
        <end position="187"/>
    </location>
</feature>
<accession>A0A3Q8TZQ0</accession>
<dbReference type="Proteomes" id="UP000268230">
    <property type="component" value="Chromosome"/>
</dbReference>